<dbReference type="SMART" id="SM00852">
    <property type="entry name" value="MoCF_biosynth"/>
    <property type="match status" value="1"/>
</dbReference>
<dbReference type="GO" id="GO:0006777">
    <property type="term" value="P:Mo-molybdopterin cofactor biosynthetic process"/>
    <property type="evidence" value="ECO:0007669"/>
    <property type="project" value="UniProtKB-UniRule"/>
</dbReference>
<evidence type="ECO:0000313" key="9">
    <source>
        <dbReference type="EMBL" id="MBC3887105.1"/>
    </source>
</evidence>
<dbReference type="PANTHER" id="PTHR10192:SF16">
    <property type="entry name" value="MOLYBDOPTERIN MOLYBDENUMTRANSFERASE"/>
    <property type="match status" value="1"/>
</dbReference>
<dbReference type="Gene3D" id="2.40.340.10">
    <property type="entry name" value="MoeA, C-terminal, domain IV"/>
    <property type="match status" value="1"/>
</dbReference>
<dbReference type="GO" id="GO:0005829">
    <property type="term" value="C:cytosol"/>
    <property type="evidence" value="ECO:0007669"/>
    <property type="project" value="TreeGrafter"/>
</dbReference>
<dbReference type="InterPro" id="IPR036688">
    <property type="entry name" value="MoeA_C_domain_IV_sf"/>
</dbReference>
<dbReference type="Pfam" id="PF03453">
    <property type="entry name" value="MoeA_N"/>
    <property type="match status" value="1"/>
</dbReference>
<dbReference type="InterPro" id="IPR036425">
    <property type="entry name" value="MoaB/Mog-like_dom_sf"/>
</dbReference>
<dbReference type="GO" id="GO:0046872">
    <property type="term" value="F:metal ion binding"/>
    <property type="evidence" value="ECO:0007669"/>
    <property type="project" value="UniProtKB-UniRule"/>
</dbReference>
<dbReference type="InterPro" id="IPR038987">
    <property type="entry name" value="MoeA-like"/>
</dbReference>
<dbReference type="Proteomes" id="UP000616595">
    <property type="component" value="Unassembled WGS sequence"/>
</dbReference>
<keyword evidence="7" id="KW-0808">Transferase</keyword>
<keyword evidence="7" id="KW-0479">Metal-binding</keyword>
<comment type="pathway">
    <text evidence="7">Cofactor biosynthesis; molybdopterin biosynthesis.</text>
</comment>
<gene>
    <name evidence="9" type="ORF">GH810_02115</name>
</gene>
<reference evidence="9" key="2">
    <citation type="submission" date="2020-10" db="EMBL/GenBank/DDBJ databases">
        <title>Comparative genomics of the Acetobacterium genus.</title>
        <authorList>
            <person name="Marshall C."/>
            <person name="May H."/>
            <person name="Norman S."/>
        </authorList>
    </citation>
    <scope>NUCLEOTIDE SEQUENCE</scope>
    <source>
        <strain evidence="9">DER-2019</strain>
    </source>
</reference>
<evidence type="ECO:0000259" key="8">
    <source>
        <dbReference type="SMART" id="SM00852"/>
    </source>
</evidence>
<comment type="cofactor">
    <cofactor evidence="7">
        <name>Mg(2+)</name>
        <dbReference type="ChEBI" id="CHEBI:18420"/>
    </cofactor>
</comment>
<keyword evidence="7" id="KW-0501">Molybdenum cofactor biosynthesis</keyword>
<dbReference type="Pfam" id="PF00994">
    <property type="entry name" value="MoCF_biosynth"/>
    <property type="match status" value="1"/>
</dbReference>
<sequence>MRGKKMDGFIKREQLLADLFSRWTPGNETELVPIDESIGRITERALFSVNTLPVHRTSACDGIAVKSELFKNGIPDYSIWREGVEFARADTGDDFDDQYDAVIMIEEVDLTSDGLVKFISEDVNVAQRTNIVAIGSTIVSGDLIIEANMPIRPSDIAALAMGGCCMVPVRKKPRIAFIPTGTELIPPQMRPKRGQNIDTNSLLIRETLRALGADPIIFPIILDDNELLEKTLDDALLAADVVVINGGSAKGSEDFNVSLLERKGQLLHHYVAAAPGRPLAVGIINDKPVINLPGPTIAAFFGADWCLAAIVCQALHIPVPQKESVLCTLTEDITSSPTMAILCRMEVKKGDDGYVAEPRSFRSGTMPTCLTSNAMYVSPIGESRKKAGEKIEVELLRGKEFIR</sequence>
<dbReference type="AlphaFoldDB" id="A0A923KV40"/>
<evidence type="ECO:0000256" key="1">
    <source>
        <dbReference type="ARBA" id="ARBA00002901"/>
    </source>
</evidence>
<dbReference type="PANTHER" id="PTHR10192">
    <property type="entry name" value="MOLYBDOPTERIN BIOSYNTHESIS PROTEIN"/>
    <property type="match status" value="1"/>
</dbReference>
<dbReference type="GO" id="GO:0061599">
    <property type="term" value="F:molybdopterin molybdotransferase activity"/>
    <property type="evidence" value="ECO:0007669"/>
    <property type="project" value="UniProtKB-UniRule"/>
</dbReference>
<evidence type="ECO:0000256" key="4">
    <source>
        <dbReference type="ARBA" id="ARBA00021108"/>
    </source>
</evidence>
<dbReference type="InterPro" id="IPR001453">
    <property type="entry name" value="MoaB/Mog_dom"/>
</dbReference>
<dbReference type="EMBL" id="WJBD01000002">
    <property type="protein sequence ID" value="MBC3887105.1"/>
    <property type="molecule type" value="Genomic_DNA"/>
</dbReference>
<keyword evidence="5 7" id="KW-0500">Molybdenum</keyword>
<proteinExistence type="inferred from homology"/>
<keyword evidence="10" id="KW-1185">Reference proteome</keyword>
<comment type="similarity">
    <text evidence="2 7">Belongs to the MoeA family.</text>
</comment>
<dbReference type="EC" id="2.10.1.1" evidence="3 7"/>
<evidence type="ECO:0000256" key="3">
    <source>
        <dbReference type="ARBA" id="ARBA00013269"/>
    </source>
</evidence>
<organism evidence="9 10">
    <name type="scientific">Acetobacterium paludosum</name>
    <dbReference type="NCBI Taxonomy" id="52693"/>
    <lineage>
        <taxon>Bacteria</taxon>
        <taxon>Bacillati</taxon>
        <taxon>Bacillota</taxon>
        <taxon>Clostridia</taxon>
        <taxon>Eubacteriales</taxon>
        <taxon>Eubacteriaceae</taxon>
        <taxon>Acetobacterium</taxon>
    </lineage>
</organism>
<evidence type="ECO:0000256" key="5">
    <source>
        <dbReference type="ARBA" id="ARBA00022505"/>
    </source>
</evidence>
<evidence type="ECO:0000256" key="6">
    <source>
        <dbReference type="ARBA" id="ARBA00047317"/>
    </source>
</evidence>
<reference evidence="9" key="1">
    <citation type="submission" date="2019-10" db="EMBL/GenBank/DDBJ databases">
        <authorList>
            <person name="Ross D.E."/>
            <person name="Gulliver D."/>
        </authorList>
    </citation>
    <scope>NUCLEOTIDE SEQUENCE</scope>
    <source>
        <strain evidence="9">DER-2019</strain>
    </source>
</reference>
<dbReference type="InterPro" id="IPR036135">
    <property type="entry name" value="MoeA_linker/N_sf"/>
</dbReference>
<evidence type="ECO:0000313" key="10">
    <source>
        <dbReference type="Proteomes" id="UP000616595"/>
    </source>
</evidence>
<dbReference type="Gene3D" id="2.170.190.11">
    <property type="entry name" value="Molybdopterin biosynthesis moea protein, domain 3"/>
    <property type="match status" value="1"/>
</dbReference>
<comment type="caution">
    <text evidence="9">The sequence shown here is derived from an EMBL/GenBank/DDBJ whole genome shotgun (WGS) entry which is preliminary data.</text>
</comment>
<accession>A0A923KV40</accession>
<dbReference type="OrthoDB" id="9804758at2"/>
<dbReference type="SUPFAM" id="SSF63867">
    <property type="entry name" value="MoeA C-terminal domain-like"/>
    <property type="match status" value="1"/>
</dbReference>
<feature type="domain" description="MoaB/Mog" evidence="8">
    <location>
        <begin position="176"/>
        <end position="314"/>
    </location>
</feature>
<evidence type="ECO:0000256" key="2">
    <source>
        <dbReference type="ARBA" id="ARBA00010763"/>
    </source>
</evidence>
<dbReference type="SUPFAM" id="SSF53218">
    <property type="entry name" value="Molybdenum cofactor biosynthesis proteins"/>
    <property type="match status" value="1"/>
</dbReference>
<name>A0A923KV40_9FIRM</name>
<evidence type="ECO:0000256" key="7">
    <source>
        <dbReference type="RuleBase" id="RU365090"/>
    </source>
</evidence>
<dbReference type="Gene3D" id="3.40.980.10">
    <property type="entry name" value="MoaB/Mog-like domain"/>
    <property type="match status" value="1"/>
</dbReference>
<dbReference type="InterPro" id="IPR005110">
    <property type="entry name" value="MoeA_linker/N"/>
</dbReference>
<comment type="catalytic activity">
    <reaction evidence="6">
        <text>adenylyl-molybdopterin + molybdate = Mo-molybdopterin + AMP + H(+)</text>
        <dbReference type="Rhea" id="RHEA:35047"/>
        <dbReference type="ChEBI" id="CHEBI:15378"/>
        <dbReference type="ChEBI" id="CHEBI:36264"/>
        <dbReference type="ChEBI" id="CHEBI:62727"/>
        <dbReference type="ChEBI" id="CHEBI:71302"/>
        <dbReference type="ChEBI" id="CHEBI:456215"/>
        <dbReference type="EC" id="2.10.1.1"/>
    </reaction>
</comment>
<dbReference type="SUPFAM" id="SSF63882">
    <property type="entry name" value="MoeA N-terminal region -like"/>
    <property type="match status" value="1"/>
</dbReference>
<keyword evidence="7" id="KW-0460">Magnesium</keyword>
<comment type="function">
    <text evidence="1 7">Catalyzes the insertion of molybdate into adenylated molybdopterin with the concomitant release of AMP.</text>
</comment>
<dbReference type="CDD" id="cd00887">
    <property type="entry name" value="MoeA"/>
    <property type="match status" value="1"/>
</dbReference>
<protein>
    <recommendedName>
        <fullName evidence="4 7">Molybdopterin molybdenumtransferase</fullName>
        <ecNumber evidence="3 7">2.10.1.1</ecNumber>
    </recommendedName>
</protein>
<dbReference type="Gene3D" id="3.90.105.10">
    <property type="entry name" value="Molybdopterin biosynthesis moea protein, domain 2"/>
    <property type="match status" value="1"/>
</dbReference>